<keyword evidence="3" id="KW-1185">Reference proteome</keyword>
<evidence type="ECO:0000313" key="2">
    <source>
        <dbReference type="EMBL" id="KAF5906871.1"/>
    </source>
</evidence>
<dbReference type="Proteomes" id="UP000727407">
    <property type="component" value="Unassembled WGS sequence"/>
</dbReference>
<evidence type="ECO:0000313" key="3">
    <source>
        <dbReference type="Proteomes" id="UP000727407"/>
    </source>
</evidence>
<feature type="non-terminal residue" evidence="2">
    <location>
        <position position="85"/>
    </location>
</feature>
<comment type="caution">
    <text evidence="2">The sequence shown here is derived from an EMBL/GenBank/DDBJ whole genome shotgun (WGS) entry which is preliminary data.</text>
</comment>
<dbReference type="AlphaFoldDB" id="A0A8J4X9L3"/>
<proteinExistence type="predicted"/>
<dbReference type="EMBL" id="QNUK01000027">
    <property type="protein sequence ID" value="KAF5906871.1"/>
    <property type="molecule type" value="Genomic_DNA"/>
</dbReference>
<gene>
    <name evidence="2" type="primary">ttuA</name>
    <name evidence="2" type="ORF">DAT39_003350</name>
</gene>
<accession>A0A8J4X9L3</accession>
<feature type="region of interest" description="Disordered" evidence="1">
    <location>
        <begin position="37"/>
        <end position="85"/>
    </location>
</feature>
<evidence type="ECO:0000256" key="1">
    <source>
        <dbReference type="SAM" id="MobiDB-lite"/>
    </source>
</evidence>
<reference evidence="2" key="1">
    <citation type="submission" date="2020-07" db="EMBL/GenBank/DDBJ databases">
        <title>Clarias magur genome sequencing, assembly and annotation.</title>
        <authorList>
            <person name="Kushwaha B."/>
            <person name="Kumar R."/>
            <person name="Das P."/>
            <person name="Joshi C.G."/>
            <person name="Kumar D."/>
            <person name="Nagpure N.S."/>
            <person name="Pandey M."/>
            <person name="Agarwal S."/>
            <person name="Srivastava S."/>
            <person name="Singh M."/>
            <person name="Sahoo L."/>
            <person name="Jayasankar P."/>
            <person name="Meher P.K."/>
            <person name="Koringa P.G."/>
            <person name="Iquebal M.A."/>
            <person name="Das S.P."/>
            <person name="Bit A."/>
            <person name="Patnaik S."/>
            <person name="Patel N."/>
            <person name="Shah T.M."/>
            <person name="Hinsu A."/>
            <person name="Jena J.K."/>
        </authorList>
    </citation>
    <scope>NUCLEOTIDE SEQUENCE</scope>
    <source>
        <strain evidence="2">CIFAMagur01</strain>
        <tissue evidence="2">Testis</tissue>
    </source>
</reference>
<organism evidence="2 3">
    <name type="scientific">Clarias magur</name>
    <name type="common">Asian catfish</name>
    <name type="synonym">Macropteronotus magur</name>
    <dbReference type="NCBI Taxonomy" id="1594786"/>
    <lineage>
        <taxon>Eukaryota</taxon>
        <taxon>Metazoa</taxon>
        <taxon>Chordata</taxon>
        <taxon>Craniata</taxon>
        <taxon>Vertebrata</taxon>
        <taxon>Euteleostomi</taxon>
        <taxon>Actinopterygii</taxon>
        <taxon>Neopterygii</taxon>
        <taxon>Teleostei</taxon>
        <taxon>Ostariophysi</taxon>
        <taxon>Siluriformes</taxon>
        <taxon>Clariidae</taxon>
        <taxon>Clarias</taxon>
    </lineage>
</organism>
<feature type="non-terminal residue" evidence="2">
    <location>
        <position position="1"/>
    </location>
</feature>
<sequence>MLRRQEVTEVIIASAICAYPARARLCAFSRAWRRRKRRARARPLLTGHTSLQQAKHPRSPSIHPSIHPSPGPRRTVAMRQDGSMQ</sequence>
<name>A0A8J4X9L3_CLAMG</name>
<feature type="compositionally biased region" description="Low complexity" evidence="1">
    <location>
        <begin position="59"/>
        <end position="74"/>
    </location>
</feature>
<protein>
    <submittedName>
        <fullName evidence="2">tRNA-5-methyluridine(54) 2-sulfurtransferase</fullName>
    </submittedName>
</protein>